<accession>A0A0F9ZH13</accession>
<dbReference type="RefSeq" id="XP_024332306.1">
    <property type="nucleotide sequence ID" value="XM_024474423.1"/>
</dbReference>
<evidence type="ECO:0000313" key="2">
    <source>
        <dbReference type="Proteomes" id="UP000034350"/>
    </source>
</evidence>
<keyword evidence="2" id="KW-1185">Reference proteome</keyword>
<sequence length="47" mass="5408">MHRAGIEPTSIGWQPIIIPLNQRCLKGSIFTYIFCTLENNKEEFNAL</sequence>
<evidence type="ECO:0000313" key="1">
    <source>
        <dbReference type="EMBL" id="KKO76564.1"/>
    </source>
</evidence>
<dbReference type="Proteomes" id="UP000034350">
    <property type="component" value="Unassembled WGS sequence"/>
</dbReference>
<reference evidence="1 2" key="1">
    <citation type="journal article" date="2015" name="Environ. Microbiol.">
        <title>Genome analyses suggest the presence of polyploidy and recent human-driven expansions in eight global populations of the honeybee pathogen Nosema ceranae.</title>
        <authorList>
            <person name="Pelin A."/>
            <person name="Selman M."/>
            <person name="Aris-Brosou S."/>
            <person name="Farinelli L."/>
            <person name="Corradi N."/>
        </authorList>
    </citation>
    <scope>NUCLEOTIDE SEQUENCE [LARGE SCALE GENOMIC DNA]</scope>
    <source>
        <strain evidence="1 2">PA08 1199</strain>
    </source>
</reference>
<dbReference type="GeneID" id="36319342"/>
<proteinExistence type="predicted"/>
<name>A0A0F9ZH13_9MICR</name>
<organism evidence="1 2">
    <name type="scientific">Vairimorpha ceranae</name>
    <dbReference type="NCBI Taxonomy" id="40302"/>
    <lineage>
        <taxon>Eukaryota</taxon>
        <taxon>Fungi</taxon>
        <taxon>Fungi incertae sedis</taxon>
        <taxon>Microsporidia</taxon>
        <taxon>Nosematidae</taxon>
        <taxon>Vairimorpha</taxon>
    </lineage>
</organism>
<protein>
    <submittedName>
        <fullName evidence="1">Uncharacterized protein</fullName>
    </submittedName>
</protein>
<comment type="caution">
    <text evidence="1">The sequence shown here is derived from an EMBL/GenBank/DDBJ whole genome shotgun (WGS) entry which is preliminary data.</text>
</comment>
<gene>
    <name evidence="1" type="ORF">AAJ76_2000104962</name>
</gene>
<dbReference type="AlphaFoldDB" id="A0A0F9ZH13"/>
<dbReference type="VEuPathDB" id="MicrosporidiaDB:AAJ76_2000104962"/>
<dbReference type="EMBL" id="JPQZ01000002">
    <property type="protein sequence ID" value="KKO76564.1"/>
    <property type="molecule type" value="Genomic_DNA"/>
</dbReference>